<dbReference type="Pfam" id="PF16927">
    <property type="entry name" value="HisKA_7TM"/>
    <property type="match status" value="1"/>
</dbReference>
<evidence type="ECO:0000256" key="1">
    <source>
        <dbReference type="SAM" id="Phobius"/>
    </source>
</evidence>
<reference evidence="3 4" key="1">
    <citation type="submission" date="2019-01" db="EMBL/GenBank/DDBJ databases">
        <title>Halorientalis sp. F13-25 a new haloarchaeum isolated from hypersaline water.</title>
        <authorList>
            <person name="Ana D.-V."/>
            <person name="Cristina S.-P."/>
            <person name="Antonio V."/>
        </authorList>
    </citation>
    <scope>NUCLEOTIDE SEQUENCE [LARGE SCALE GENOMIC DNA]</scope>
    <source>
        <strain evidence="3 4">F13-25</strain>
    </source>
</reference>
<evidence type="ECO:0000313" key="3">
    <source>
        <dbReference type="EMBL" id="RXK46311.1"/>
    </source>
</evidence>
<dbReference type="RefSeq" id="WP_193767778.1">
    <property type="nucleotide sequence ID" value="NZ_RDFA01000010.1"/>
</dbReference>
<dbReference type="EMBL" id="RDFA01000010">
    <property type="protein sequence ID" value="RXK46311.1"/>
    <property type="molecule type" value="Genomic_DNA"/>
</dbReference>
<evidence type="ECO:0000313" key="4">
    <source>
        <dbReference type="Proteomes" id="UP000289691"/>
    </source>
</evidence>
<keyword evidence="1" id="KW-1133">Transmembrane helix</keyword>
<keyword evidence="1" id="KW-0472">Membrane</keyword>
<dbReference type="Proteomes" id="UP000289691">
    <property type="component" value="Unassembled WGS sequence"/>
</dbReference>
<proteinExistence type="predicted"/>
<keyword evidence="1" id="KW-0812">Transmembrane</keyword>
<feature type="domain" description="Histidine kinase N-terminal 7TM region" evidence="2">
    <location>
        <begin position="2"/>
        <end position="94"/>
    </location>
</feature>
<keyword evidence="4" id="KW-1185">Reference proteome</keyword>
<protein>
    <recommendedName>
        <fullName evidence="2">Histidine kinase N-terminal 7TM region domain-containing protein</fullName>
    </recommendedName>
</protein>
<feature type="transmembrane region" description="Helical" evidence="1">
    <location>
        <begin position="54"/>
        <end position="76"/>
    </location>
</feature>
<comment type="caution">
    <text evidence="3">The sequence shown here is derived from an EMBL/GenBank/DDBJ whole genome shotgun (WGS) entry which is preliminary data.</text>
</comment>
<organism evidence="3 4">
    <name type="scientific">Halorientalis pallida</name>
    <dbReference type="NCBI Taxonomy" id="2479928"/>
    <lineage>
        <taxon>Archaea</taxon>
        <taxon>Methanobacteriati</taxon>
        <taxon>Methanobacteriota</taxon>
        <taxon>Stenosarchaea group</taxon>
        <taxon>Halobacteria</taxon>
        <taxon>Halobacteriales</taxon>
        <taxon>Haloarculaceae</taxon>
        <taxon>Halorientalis</taxon>
    </lineage>
</organism>
<sequence length="100" mass="11246">MATIAINAAVSYWVYTRHRGTRGRRWFVATLVLGILWMGFHLAHLLSADRTVEWIGSIVSGKVGILSVLTYVVFASRYSRADFHRRLEVRVLMGVAVGIV</sequence>
<dbReference type="InterPro" id="IPR031621">
    <property type="entry name" value="HisKA_7TM"/>
</dbReference>
<dbReference type="AlphaFoldDB" id="A0A498KV10"/>
<accession>A0A498KV10</accession>
<feature type="transmembrane region" description="Helical" evidence="1">
    <location>
        <begin position="26"/>
        <end position="48"/>
    </location>
</feature>
<name>A0A498KV10_9EURY</name>
<gene>
    <name evidence="3" type="ORF">EAF64_19735</name>
</gene>
<evidence type="ECO:0000259" key="2">
    <source>
        <dbReference type="Pfam" id="PF16927"/>
    </source>
</evidence>